<dbReference type="PRINTS" id="PR00387">
    <property type="entry name" value="PDIESTERASE1"/>
</dbReference>
<keyword evidence="1 3" id="KW-0479">Metal-binding</keyword>
<evidence type="ECO:0000256" key="1">
    <source>
        <dbReference type="ARBA" id="ARBA00022723"/>
    </source>
</evidence>
<dbReference type="EMBL" id="HBGQ01042391">
    <property type="protein sequence ID" value="CAD9436508.1"/>
    <property type="molecule type" value="Transcribed_RNA"/>
</dbReference>
<evidence type="ECO:0000313" key="5">
    <source>
        <dbReference type="EMBL" id="CAD9436508.1"/>
    </source>
</evidence>
<dbReference type="GO" id="GO:0046872">
    <property type="term" value="F:metal ion binding"/>
    <property type="evidence" value="ECO:0007669"/>
    <property type="project" value="UniProtKB-KW"/>
</dbReference>
<organism evidence="5">
    <name type="scientific">Alexandrium andersonii</name>
    <dbReference type="NCBI Taxonomy" id="327968"/>
    <lineage>
        <taxon>Eukaryota</taxon>
        <taxon>Sar</taxon>
        <taxon>Alveolata</taxon>
        <taxon>Dinophyceae</taxon>
        <taxon>Gonyaulacales</taxon>
        <taxon>Pyrocystaceae</taxon>
        <taxon>Alexandrium</taxon>
    </lineage>
</organism>
<dbReference type="InterPro" id="IPR023088">
    <property type="entry name" value="PDEase"/>
</dbReference>
<proteinExistence type="predicted"/>
<dbReference type="InterPro" id="IPR036971">
    <property type="entry name" value="PDEase_catalytic_dom_sf"/>
</dbReference>
<evidence type="ECO:0000256" key="2">
    <source>
        <dbReference type="ARBA" id="ARBA00022801"/>
    </source>
</evidence>
<name>A0A7S2CWU0_9DINO</name>
<dbReference type="Pfam" id="PF00233">
    <property type="entry name" value="PDEase_I"/>
    <property type="match status" value="1"/>
</dbReference>
<feature type="domain" description="PDEase" evidence="4">
    <location>
        <begin position="1"/>
        <end position="105"/>
    </location>
</feature>
<dbReference type="PANTHER" id="PTHR11347">
    <property type="entry name" value="CYCLIC NUCLEOTIDE PHOSPHODIESTERASE"/>
    <property type="match status" value="1"/>
</dbReference>
<accession>A0A7S2CWU0</accession>
<dbReference type="InterPro" id="IPR002073">
    <property type="entry name" value="PDEase_catalytic_dom"/>
</dbReference>
<dbReference type="GO" id="GO:0007165">
    <property type="term" value="P:signal transduction"/>
    <property type="evidence" value="ECO:0007669"/>
    <property type="project" value="InterPro"/>
</dbReference>
<dbReference type="PROSITE" id="PS51845">
    <property type="entry name" value="PDEASE_I_2"/>
    <property type="match status" value="1"/>
</dbReference>
<protein>
    <recommendedName>
        <fullName evidence="4">PDEase domain-containing protein</fullName>
    </recommendedName>
</protein>
<reference evidence="5" key="1">
    <citation type="submission" date="2021-01" db="EMBL/GenBank/DDBJ databases">
        <authorList>
            <person name="Corre E."/>
            <person name="Pelletier E."/>
            <person name="Niang G."/>
            <person name="Scheremetjew M."/>
            <person name="Finn R."/>
            <person name="Kale V."/>
            <person name="Holt S."/>
            <person name="Cochrane G."/>
            <person name="Meng A."/>
            <person name="Brown T."/>
            <person name="Cohen L."/>
        </authorList>
    </citation>
    <scope>NUCLEOTIDE SEQUENCE</scope>
    <source>
        <strain evidence="5">CCMP2222</strain>
    </source>
</reference>
<dbReference type="GO" id="GO:0004114">
    <property type="term" value="F:3',5'-cyclic-nucleotide phosphodiesterase activity"/>
    <property type="evidence" value="ECO:0007669"/>
    <property type="project" value="InterPro"/>
</dbReference>
<evidence type="ECO:0000256" key="3">
    <source>
        <dbReference type="PIRSR" id="PIRSR623088-3"/>
    </source>
</evidence>
<sequence>MQSTLLHAADIANPAKPVVLSSQWTALLTEEFYLQGDEELRLGLPISPLCDRNAGHFARSQVGFINFIVQPTFALLAQVSQHVETAIMPHLHENLAFWERRRVEEEEEELALQGGAAVGGG</sequence>
<dbReference type="AlphaFoldDB" id="A0A7S2CWU0"/>
<dbReference type="SUPFAM" id="SSF109604">
    <property type="entry name" value="HD-domain/PDEase-like"/>
    <property type="match status" value="1"/>
</dbReference>
<feature type="binding site" evidence="3">
    <location>
        <position position="10"/>
    </location>
    <ligand>
        <name>Zn(2+)</name>
        <dbReference type="ChEBI" id="CHEBI:29105"/>
        <label>1</label>
    </ligand>
</feature>
<dbReference type="Gene3D" id="1.10.1300.10">
    <property type="entry name" value="3'5'-cyclic nucleotide phosphodiesterase, catalytic domain"/>
    <property type="match status" value="1"/>
</dbReference>
<evidence type="ECO:0000259" key="4">
    <source>
        <dbReference type="PROSITE" id="PS51845"/>
    </source>
</evidence>
<keyword evidence="2" id="KW-0378">Hydrolase</keyword>
<gene>
    <name evidence="5" type="ORF">AAND1436_LOCUS20721</name>
</gene>